<protein>
    <submittedName>
        <fullName evidence="1">Uncharacterized protein</fullName>
    </submittedName>
</protein>
<keyword evidence="2" id="KW-1185">Reference proteome</keyword>
<dbReference type="RefSeq" id="WP_172155701.1">
    <property type="nucleotide sequence ID" value="NZ_CP053564.1"/>
</dbReference>
<accession>A0A6M6JEN6</accession>
<dbReference type="Proteomes" id="UP000505377">
    <property type="component" value="Chromosome"/>
</dbReference>
<dbReference type="EMBL" id="CP053564">
    <property type="protein sequence ID" value="QJY45535.1"/>
    <property type="molecule type" value="Genomic_DNA"/>
</dbReference>
<sequence>MPARTDRSRTVEQPSPTAQARMITKSSVVTSLTVRAAGLVPARLDLAYVGTAEQQLGLTLGTVLIYLRAGVTARAVADGWSGAAVGAQSLAPAVAGRRPLLVGPLTVAAMIRFAGLPDVTWAFMPARAGGAVPGMLRIEVGPVTWEVCDATAYTSMLRAWRQAARLLGENPTEDE</sequence>
<reference evidence="1 2" key="1">
    <citation type="submission" date="2020-05" db="EMBL/GenBank/DDBJ databases">
        <authorList>
            <person name="Mo P."/>
        </authorList>
    </citation>
    <scope>NUCLEOTIDE SEQUENCE [LARGE SCALE GENOMIC DNA]</scope>
    <source>
        <strain evidence="1 2">Gen01</strain>
    </source>
</reference>
<gene>
    <name evidence="1" type="ORF">HOP40_06720</name>
</gene>
<proteinExistence type="predicted"/>
<dbReference type="AlphaFoldDB" id="A0A6M6JEN6"/>
<evidence type="ECO:0000313" key="1">
    <source>
        <dbReference type="EMBL" id="QJY45535.1"/>
    </source>
</evidence>
<evidence type="ECO:0000313" key="2">
    <source>
        <dbReference type="Proteomes" id="UP000505377"/>
    </source>
</evidence>
<name>A0A6M6JEN6_9PSEU</name>
<organism evidence="1 2">
    <name type="scientific">Pseudonocardia broussonetiae</name>
    <dbReference type="NCBI Taxonomy" id="2736640"/>
    <lineage>
        <taxon>Bacteria</taxon>
        <taxon>Bacillati</taxon>
        <taxon>Actinomycetota</taxon>
        <taxon>Actinomycetes</taxon>
        <taxon>Pseudonocardiales</taxon>
        <taxon>Pseudonocardiaceae</taxon>
        <taxon>Pseudonocardia</taxon>
    </lineage>
</organism>
<dbReference type="KEGG" id="pbro:HOP40_06720"/>